<dbReference type="eggNOG" id="COG5001">
    <property type="taxonomic scope" value="Bacteria"/>
</dbReference>
<dbReference type="EMBL" id="FO203522">
    <property type="protein sequence ID" value="CCO23661.1"/>
    <property type="molecule type" value="Genomic_DNA"/>
</dbReference>
<dbReference type="SMART" id="SM00052">
    <property type="entry name" value="EAL"/>
    <property type="match status" value="1"/>
</dbReference>
<gene>
    <name evidence="4" type="ORF">DESAM_21384</name>
</gene>
<keyword evidence="1" id="KW-0812">Transmembrane</keyword>
<dbReference type="PROSITE" id="PS50887">
    <property type="entry name" value="GGDEF"/>
    <property type="match status" value="1"/>
</dbReference>
<dbReference type="InterPro" id="IPR000160">
    <property type="entry name" value="GGDEF_dom"/>
</dbReference>
<dbReference type="HOGENOM" id="CLU_000445_70_50_7"/>
<keyword evidence="1" id="KW-1133">Transmembrane helix</keyword>
<dbReference type="Pfam" id="PF00563">
    <property type="entry name" value="EAL"/>
    <property type="match status" value="1"/>
</dbReference>
<dbReference type="PANTHER" id="PTHR33121">
    <property type="entry name" value="CYCLIC DI-GMP PHOSPHODIESTERASE PDEF"/>
    <property type="match status" value="1"/>
</dbReference>
<protein>
    <submittedName>
        <fullName evidence="4">Diguanylate cyclase/phosphodiesterase</fullName>
    </submittedName>
</protein>
<name>L0RDM0_9BACT</name>
<dbReference type="Proteomes" id="UP000010808">
    <property type="component" value="Chromosome"/>
</dbReference>
<dbReference type="STRING" id="1121451.DESAM_21384"/>
<accession>L0RDM0</accession>
<evidence type="ECO:0000313" key="5">
    <source>
        <dbReference type="Proteomes" id="UP000010808"/>
    </source>
</evidence>
<organism evidence="4 5">
    <name type="scientific">Maridesulfovibrio hydrothermalis AM13 = DSM 14728</name>
    <dbReference type="NCBI Taxonomy" id="1121451"/>
    <lineage>
        <taxon>Bacteria</taxon>
        <taxon>Pseudomonadati</taxon>
        <taxon>Thermodesulfobacteriota</taxon>
        <taxon>Desulfovibrionia</taxon>
        <taxon>Desulfovibrionales</taxon>
        <taxon>Desulfovibrionaceae</taxon>
        <taxon>Maridesulfovibrio</taxon>
    </lineage>
</organism>
<dbReference type="InterPro" id="IPR029787">
    <property type="entry name" value="Nucleotide_cyclase"/>
</dbReference>
<feature type="domain" description="GGDEF" evidence="3">
    <location>
        <begin position="152"/>
        <end position="284"/>
    </location>
</feature>
<dbReference type="RefSeq" id="WP_015336264.1">
    <property type="nucleotide sequence ID" value="NC_020055.1"/>
</dbReference>
<dbReference type="PANTHER" id="PTHR33121:SF70">
    <property type="entry name" value="SIGNALING PROTEIN YKOW"/>
    <property type="match status" value="1"/>
</dbReference>
<keyword evidence="1" id="KW-0472">Membrane</keyword>
<dbReference type="InterPro" id="IPR043128">
    <property type="entry name" value="Rev_trsase/Diguanyl_cyclase"/>
</dbReference>
<sequence length="556" mass="63194">MHAIVDSSDTFFFSNISAGLIILLGGVVCYLFILNKLRKNEPSLYRQTRTSFIILVSLIFSFVLGYSAVLASVIFHYRFDFNSILGPILFLGSIFVLATAYFNVAMFNKLLKSREVLKSQALRDFMTRLPNRRMLVDKIKLAQERKRINKNYDFAVIFIDILNFKKVNDSFGHYTGDKILIQTSNRLLKAVNSVDTVGRIGGDDFILLFDDSSPMETLHKMNHVRASLQKAYEIDGVEFKLDASYGIYFARDEDLPPEEIINRANMAMRRSKQRGKNNFSAFMESMLLKADNLLKFENDFRRGLQNNEFILVFQPQYNLKPNLSLAGFEALVRWNHPKQGWISPGDFIPIAEKTGLIIELDRYVLDRACMHWAQCQRKTPNCSGLSISVNLSAHYIIDSTLVRYVAETIKKHGIEKNTLILELTESAFVTDPVLAAANLESLRELGVKSAIDDFGTGYSSLTYLTRFPTEHIKIDKSFVDGIESDQSSRRIVKSVINLTHGLNMIAVAEGVEKKSQLEILKEMGCDIVQGFYLAKPLSLIDTRTFIKERKLPSENS</sequence>
<dbReference type="AlphaFoldDB" id="L0RDM0"/>
<dbReference type="Gene3D" id="3.20.20.450">
    <property type="entry name" value="EAL domain"/>
    <property type="match status" value="1"/>
</dbReference>
<proteinExistence type="predicted"/>
<dbReference type="SUPFAM" id="SSF141868">
    <property type="entry name" value="EAL domain-like"/>
    <property type="match status" value="1"/>
</dbReference>
<dbReference type="CDD" id="cd01948">
    <property type="entry name" value="EAL"/>
    <property type="match status" value="1"/>
</dbReference>
<dbReference type="InterPro" id="IPR001633">
    <property type="entry name" value="EAL_dom"/>
</dbReference>
<keyword evidence="5" id="KW-1185">Reference proteome</keyword>
<feature type="transmembrane region" description="Helical" evidence="1">
    <location>
        <begin position="53"/>
        <end position="77"/>
    </location>
</feature>
<evidence type="ECO:0000259" key="3">
    <source>
        <dbReference type="PROSITE" id="PS50887"/>
    </source>
</evidence>
<reference evidence="4 5" key="1">
    <citation type="submission" date="2012-10" db="EMBL/GenBank/DDBJ databases">
        <authorList>
            <person name="Genoscope - CEA"/>
        </authorList>
    </citation>
    <scope>NUCLEOTIDE SEQUENCE [LARGE SCALE GENOMIC DNA]</scope>
    <source>
        <strain evidence="5">AM13 / DSM 14728</strain>
    </source>
</reference>
<evidence type="ECO:0000313" key="4">
    <source>
        <dbReference type="EMBL" id="CCO23661.1"/>
    </source>
</evidence>
<feature type="transmembrane region" description="Helical" evidence="1">
    <location>
        <begin position="83"/>
        <end position="104"/>
    </location>
</feature>
<evidence type="ECO:0000256" key="1">
    <source>
        <dbReference type="SAM" id="Phobius"/>
    </source>
</evidence>
<dbReference type="NCBIfam" id="TIGR00254">
    <property type="entry name" value="GGDEF"/>
    <property type="match status" value="1"/>
</dbReference>
<dbReference type="KEGG" id="dhy:DESAM_21384"/>
<dbReference type="InterPro" id="IPR050706">
    <property type="entry name" value="Cyclic-di-GMP_PDE-like"/>
</dbReference>
<dbReference type="InterPro" id="IPR035919">
    <property type="entry name" value="EAL_sf"/>
</dbReference>
<dbReference type="Pfam" id="PF00990">
    <property type="entry name" value="GGDEF"/>
    <property type="match status" value="1"/>
</dbReference>
<dbReference type="SUPFAM" id="SSF55073">
    <property type="entry name" value="Nucleotide cyclase"/>
    <property type="match status" value="1"/>
</dbReference>
<feature type="domain" description="EAL" evidence="2">
    <location>
        <begin position="293"/>
        <end position="550"/>
    </location>
</feature>
<dbReference type="CDD" id="cd01949">
    <property type="entry name" value="GGDEF"/>
    <property type="match status" value="1"/>
</dbReference>
<dbReference type="Gene3D" id="3.30.70.270">
    <property type="match status" value="1"/>
</dbReference>
<dbReference type="GO" id="GO:0071111">
    <property type="term" value="F:cyclic-guanylate-specific phosphodiesterase activity"/>
    <property type="evidence" value="ECO:0007669"/>
    <property type="project" value="InterPro"/>
</dbReference>
<evidence type="ECO:0000259" key="2">
    <source>
        <dbReference type="PROSITE" id="PS50883"/>
    </source>
</evidence>
<dbReference type="OrthoDB" id="7673416at2"/>
<dbReference type="PATRIC" id="fig|1121451.3.peg.1629"/>
<dbReference type="SMART" id="SM00267">
    <property type="entry name" value="GGDEF"/>
    <property type="match status" value="1"/>
</dbReference>
<dbReference type="PROSITE" id="PS50883">
    <property type="entry name" value="EAL"/>
    <property type="match status" value="1"/>
</dbReference>
<feature type="transmembrane region" description="Helical" evidence="1">
    <location>
        <begin position="12"/>
        <end position="33"/>
    </location>
</feature>